<name>A0A015IF75_RHIIW</name>
<dbReference type="InterPro" id="IPR016169">
    <property type="entry name" value="FAD-bd_PCMH_sub2"/>
</dbReference>
<proteinExistence type="predicted"/>
<dbReference type="Proteomes" id="UP000022910">
    <property type="component" value="Unassembled WGS sequence"/>
</dbReference>
<dbReference type="EMBL" id="JEMT01027966">
    <property type="protein sequence ID" value="EXX55817.1"/>
    <property type="molecule type" value="Genomic_DNA"/>
</dbReference>
<evidence type="ECO:0000256" key="4">
    <source>
        <dbReference type="ARBA" id="ARBA00033418"/>
    </source>
</evidence>
<dbReference type="PANTHER" id="PTHR43762">
    <property type="entry name" value="L-GULONOLACTONE OXIDASE"/>
    <property type="match status" value="1"/>
</dbReference>
<sequence>MAGLNIINFFNSFRKKDNSSISQKYNNEARKIYDGPKFWELSEIYEKNDNIQKKLEKLVKKFNQSLADEYMDKDHAGPQIEVVTNKLGNITIRADVEVISSLDGLVKIMKASVNEKKHVKAVGGFEAFNRISETDGFLLYTKNYRGIIKANSELLKDEFKNNNIYYNVRCGTTLREIVSELKKDDRALFNLPGYDGQAIVGCNATSTHGSGITLQPLASFIATVDLVVPGGKIYKIEPTNGITNPDLFLKRCPHIQLIQDDETFNASVVNLGALGVVYQVTIITVPYYKVISIREETTWEEVKPILSKKPYNENDILKYHNAEIWISPYTPYTLITRRNIATKEDEQNYPKLQQNHPKLQQNHWTQEFLDYPIIKDIANKLSADGGHILFLLLNLFPNTVPLLIETALKTQYNEIPAVDDYNNIYSIGLSNNFKAVAAEFSFSMKDDNHIKAIDELIKTLQEIRTNFNYNINGPISVRFTAASSQYMSMAHNTNGEPRCFAEMPILVYDTKIDYYKHVYKPLFGVALKYNARFHWGQHLDSDLDQTYLYNSFDKNAIELFLKQISKFDSQGLMTNNFLAKFGLIPKQ</sequence>
<dbReference type="Pfam" id="PF04030">
    <property type="entry name" value="ALO"/>
    <property type="match status" value="1"/>
</dbReference>
<accession>A0A015IF75</accession>
<protein>
    <recommendedName>
        <fullName evidence="2">D-arabinono-1,4-lactone oxidase</fullName>
        <ecNumber evidence="2">1.1.3.37</ecNumber>
    </recommendedName>
    <alternativeName>
        <fullName evidence="4">L-galactono-gamma-lactone oxidase</fullName>
    </alternativeName>
</protein>
<evidence type="ECO:0000259" key="5">
    <source>
        <dbReference type="PROSITE" id="PS51387"/>
    </source>
</evidence>
<comment type="caution">
    <text evidence="6">The sequence shown here is derived from an EMBL/GenBank/DDBJ whole genome shotgun (WGS) entry which is preliminary data.</text>
</comment>
<dbReference type="OMA" id="CMGNYAG"/>
<dbReference type="InterPro" id="IPR016166">
    <property type="entry name" value="FAD-bd_PCMH"/>
</dbReference>
<comment type="pathway">
    <text evidence="1">Cofactor biosynthesis; D-erythroascorbate biosynthesis; dehydro-D-arabinono-1,4-lactone from D-arabinose: step 2/2.</text>
</comment>
<dbReference type="GO" id="GO:0071949">
    <property type="term" value="F:FAD binding"/>
    <property type="evidence" value="ECO:0007669"/>
    <property type="project" value="InterPro"/>
</dbReference>
<dbReference type="Gene3D" id="3.30.70.2520">
    <property type="match status" value="1"/>
</dbReference>
<dbReference type="SUPFAM" id="SSF56176">
    <property type="entry name" value="FAD-binding/transporter-associated domain-like"/>
    <property type="match status" value="1"/>
</dbReference>
<dbReference type="PANTHER" id="PTHR43762:SF1">
    <property type="entry name" value="D-ARABINONO-1,4-LACTONE OXIDASE"/>
    <property type="match status" value="1"/>
</dbReference>
<dbReference type="GO" id="GO:0003885">
    <property type="term" value="F:D-arabinono-1,4-lactone oxidase activity"/>
    <property type="evidence" value="ECO:0007669"/>
    <property type="project" value="UniProtKB-EC"/>
</dbReference>
<dbReference type="SMR" id="A0A015IF75"/>
<keyword evidence="3" id="KW-0560">Oxidoreductase</keyword>
<dbReference type="InterPro" id="IPR010031">
    <property type="entry name" value="FAD_lactone_oxidase-like"/>
</dbReference>
<feature type="domain" description="FAD-binding PCMH-type" evidence="5">
    <location>
        <begin position="89"/>
        <end position="287"/>
    </location>
</feature>
<dbReference type="GO" id="GO:0016020">
    <property type="term" value="C:membrane"/>
    <property type="evidence" value="ECO:0007669"/>
    <property type="project" value="InterPro"/>
</dbReference>
<dbReference type="InterPro" id="IPR036318">
    <property type="entry name" value="FAD-bd_PCMH-like_sf"/>
</dbReference>
<dbReference type="Gene3D" id="3.30.465.10">
    <property type="match status" value="1"/>
</dbReference>
<dbReference type="STRING" id="1432141.A0A015IF75"/>
<dbReference type="OrthoDB" id="610608at2759"/>
<gene>
    <name evidence="6" type="ORF">RirG_222000</name>
</gene>
<evidence type="ECO:0000256" key="3">
    <source>
        <dbReference type="ARBA" id="ARBA00023002"/>
    </source>
</evidence>
<dbReference type="AlphaFoldDB" id="A0A015IF75"/>
<reference evidence="6 7" key="1">
    <citation type="submission" date="2014-02" db="EMBL/GenBank/DDBJ databases">
        <title>Single nucleus genome sequencing reveals high similarity among nuclei of an endomycorrhizal fungus.</title>
        <authorList>
            <person name="Lin K."/>
            <person name="Geurts R."/>
            <person name="Zhang Z."/>
            <person name="Limpens E."/>
            <person name="Saunders D.G."/>
            <person name="Mu D."/>
            <person name="Pang E."/>
            <person name="Cao H."/>
            <person name="Cha H."/>
            <person name="Lin T."/>
            <person name="Zhou Q."/>
            <person name="Shang Y."/>
            <person name="Li Y."/>
            <person name="Ivanov S."/>
            <person name="Sharma T."/>
            <person name="Velzen R.V."/>
            <person name="Ruijter N.D."/>
            <person name="Aanen D.K."/>
            <person name="Win J."/>
            <person name="Kamoun S."/>
            <person name="Bisseling T."/>
            <person name="Huang S."/>
        </authorList>
    </citation>
    <scope>NUCLEOTIDE SEQUENCE [LARGE SCALE GENOMIC DNA]</scope>
    <source>
        <strain evidence="7">DAOM197198w</strain>
    </source>
</reference>
<dbReference type="InterPro" id="IPR007173">
    <property type="entry name" value="ALO_C"/>
</dbReference>
<evidence type="ECO:0000313" key="6">
    <source>
        <dbReference type="EMBL" id="EXX55817.1"/>
    </source>
</evidence>
<dbReference type="EC" id="1.1.3.37" evidence="2"/>
<evidence type="ECO:0000256" key="2">
    <source>
        <dbReference type="ARBA" id="ARBA00013136"/>
    </source>
</evidence>
<dbReference type="HOGENOM" id="CLU_003896_2_0_1"/>
<dbReference type="PROSITE" id="PS51387">
    <property type="entry name" value="FAD_PCMH"/>
    <property type="match status" value="1"/>
</dbReference>
<evidence type="ECO:0000256" key="1">
    <source>
        <dbReference type="ARBA" id="ARBA00005083"/>
    </source>
</evidence>
<organism evidence="6 7">
    <name type="scientific">Rhizophagus irregularis (strain DAOM 197198w)</name>
    <name type="common">Glomus intraradices</name>
    <dbReference type="NCBI Taxonomy" id="1432141"/>
    <lineage>
        <taxon>Eukaryota</taxon>
        <taxon>Fungi</taxon>
        <taxon>Fungi incertae sedis</taxon>
        <taxon>Mucoromycota</taxon>
        <taxon>Glomeromycotina</taxon>
        <taxon>Glomeromycetes</taxon>
        <taxon>Glomerales</taxon>
        <taxon>Glomeraceae</taxon>
        <taxon>Rhizophagus</taxon>
    </lineage>
</organism>
<dbReference type="InterPro" id="IPR006094">
    <property type="entry name" value="Oxid_FAD_bind_N"/>
</dbReference>
<dbReference type="Pfam" id="PF01565">
    <property type="entry name" value="FAD_binding_4"/>
    <property type="match status" value="1"/>
</dbReference>
<keyword evidence="7" id="KW-1185">Reference proteome</keyword>
<evidence type="ECO:0000313" key="7">
    <source>
        <dbReference type="Proteomes" id="UP000022910"/>
    </source>
</evidence>